<keyword evidence="2" id="KW-1185">Reference proteome</keyword>
<sequence>MSKLSVFVKTAGGIVATTTTLLALLRDNPQISQAIDGAVAKLKETANSENPRLRLDAKIKAIEVAADAVEASFPGAREPAGWRRQASALRLRLDLAWTANTGTARKKALKALTAETLEVLTEVNARLIELQGQQPTDPTLEP</sequence>
<name>A0ABX8SGP0_9ACTN</name>
<protein>
    <submittedName>
        <fullName evidence="1">Uncharacterized protein</fullName>
    </submittedName>
</protein>
<accession>A0ABX8SGP0</accession>
<evidence type="ECO:0000313" key="1">
    <source>
        <dbReference type="EMBL" id="QXT62577.1"/>
    </source>
</evidence>
<dbReference type="RefSeq" id="WP_219081597.1">
    <property type="nucleotide sequence ID" value="NZ_CP079216.1"/>
</dbReference>
<dbReference type="EMBL" id="CP079216">
    <property type="protein sequence ID" value="QXT62577.1"/>
    <property type="molecule type" value="Genomic_DNA"/>
</dbReference>
<proteinExistence type="predicted"/>
<evidence type="ECO:0000313" key="2">
    <source>
        <dbReference type="Proteomes" id="UP000824504"/>
    </source>
</evidence>
<organism evidence="1 2">
    <name type="scientific">Tessaracoccus palaemonis</name>
    <dbReference type="NCBI Taxonomy" id="2829499"/>
    <lineage>
        <taxon>Bacteria</taxon>
        <taxon>Bacillati</taxon>
        <taxon>Actinomycetota</taxon>
        <taxon>Actinomycetes</taxon>
        <taxon>Propionibacteriales</taxon>
        <taxon>Propionibacteriaceae</taxon>
        <taxon>Tessaracoccus</taxon>
    </lineage>
</organism>
<dbReference type="Proteomes" id="UP000824504">
    <property type="component" value="Chromosome"/>
</dbReference>
<gene>
    <name evidence="1" type="ORF">KDB89_12670</name>
</gene>
<reference evidence="1 2" key="1">
    <citation type="submission" date="2021-07" db="EMBL/GenBank/DDBJ databases">
        <title>complete genome sequencing of Tessaracoccus sp.J1M15.</title>
        <authorList>
            <person name="Bae J.-W."/>
            <person name="Kim D.-y."/>
        </authorList>
    </citation>
    <scope>NUCLEOTIDE SEQUENCE [LARGE SCALE GENOMIC DNA]</scope>
    <source>
        <strain evidence="1 2">J1M15</strain>
    </source>
</reference>